<gene>
    <name evidence="2" type="ORF">AKJ61_04760</name>
</gene>
<dbReference type="SUPFAM" id="SSF47113">
    <property type="entry name" value="Histone-fold"/>
    <property type="match status" value="1"/>
</dbReference>
<dbReference type="InterPro" id="IPR003958">
    <property type="entry name" value="CBFA_NFYB_domain"/>
</dbReference>
<proteinExistence type="predicted"/>
<comment type="caution">
    <text evidence="2">The sequence shown here is derived from an EMBL/GenBank/DDBJ whole genome shotgun (WGS) entry which is preliminary data.</text>
</comment>
<dbReference type="AlphaFoldDB" id="A0A133U2U7"/>
<accession>A0A133U2U7</accession>
<dbReference type="Gene3D" id="1.10.20.10">
    <property type="entry name" value="Histone, subunit A"/>
    <property type="match status" value="1"/>
</dbReference>
<dbReference type="Pfam" id="PF00808">
    <property type="entry name" value="CBFD_NFYB_HMF"/>
    <property type="match status" value="1"/>
</dbReference>
<dbReference type="PANTHER" id="PTHR47828">
    <property type="entry name" value="ARCHAEAL HISTONE A"/>
    <property type="match status" value="1"/>
</dbReference>
<dbReference type="PANTHER" id="PTHR47828:SF1">
    <property type="entry name" value="ARCHAEAL HISTONE A"/>
    <property type="match status" value="1"/>
</dbReference>
<dbReference type="Proteomes" id="UP000070184">
    <property type="component" value="Unassembled WGS sequence"/>
</dbReference>
<keyword evidence="3" id="KW-1185">Reference proteome</keyword>
<organism evidence="2 3">
    <name type="scientific">candidate division MSBL1 archaeon SCGC-AAA259B11</name>
    <dbReference type="NCBI Taxonomy" id="1698260"/>
    <lineage>
        <taxon>Archaea</taxon>
        <taxon>Methanobacteriati</taxon>
        <taxon>Methanobacteriota</taxon>
        <taxon>candidate division MSBL1</taxon>
    </lineage>
</organism>
<dbReference type="InterPro" id="IPR009072">
    <property type="entry name" value="Histone-fold"/>
</dbReference>
<sequence>MAELPLAAVDRVIRKAGADRVSESASVRLSKVLEKKALEIASEATKARLRVLELPHRSFLYLLIA</sequence>
<dbReference type="GO" id="GO:0046982">
    <property type="term" value="F:protein heterodimerization activity"/>
    <property type="evidence" value="ECO:0007669"/>
    <property type="project" value="InterPro"/>
</dbReference>
<protein>
    <recommendedName>
        <fullName evidence="1">Transcription factor CBF/NF-Y/archaeal histone domain-containing protein</fullName>
    </recommendedName>
</protein>
<evidence type="ECO:0000313" key="3">
    <source>
        <dbReference type="Proteomes" id="UP000070184"/>
    </source>
</evidence>
<dbReference type="InterPro" id="IPR050947">
    <property type="entry name" value="Archaeal_histone_HMF"/>
</dbReference>
<reference evidence="2 3" key="1">
    <citation type="journal article" date="2016" name="Sci. Rep.">
        <title>Metabolic traits of an uncultured archaeal lineage -MSBL1- from brine pools of the Red Sea.</title>
        <authorList>
            <person name="Mwirichia R."/>
            <person name="Alam I."/>
            <person name="Rashid M."/>
            <person name="Vinu M."/>
            <person name="Ba-Alawi W."/>
            <person name="Anthony Kamau A."/>
            <person name="Kamanda Ngugi D."/>
            <person name="Goker M."/>
            <person name="Klenk H.P."/>
            <person name="Bajic V."/>
            <person name="Stingl U."/>
        </authorList>
    </citation>
    <scope>NUCLEOTIDE SEQUENCE [LARGE SCALE GENOMIC DNA]</scope>
    <source>
        <strain evidence="2">SCGC-AAA259B11</strain>
    </source>
</reference>
<evidence type="ECO:0000259" key="1">
    <source>
        <dbReference type="Pfam" id="PF00808"/>
    </source>
</evidence>
<feature type="domain" description="Transcription factor CBF/NF-Y/archaeal histone" evidence="1">
    <location>
        <begin position="2"/>
        <end position="46"/>
    </location>
</feature>
<name>A0A133U2U7_9EURY</name>
<evidence type="ECO:0000313" key="2">
    <source>
        <dbReference type="EMBL" id="KXA88511.1"/>
    </source>
</evidence>
<dbReference type="EMBL" id="LHXK01000111">
    <property type="protein sequence ID" value="KXA88511.1"/>
    <property type="molecule type" value="Genomic_DNA"/>
</dbReference>